<dbReference type="GO" id="GO:0004386">
    <property type="term" value="F:helicase activity"/>
    <property type="evidence" value="ECO:0007669"/>
    <property type="project" value="UniProtKB-KW"/>
</dbReference>
<dbReference type="PANTHER" id="PTHR47957">
    <property type="entry name" value="ATP-DEPENDENT HELICASE HRQ1"/>
    <property type="match status" value="1"/>
</dbReference>
<dbReference type="Proteomes" id="UP001183619">
    <property type="component" value="Unassembled WGS sequence"/>
</dbReference>
<evidence type="ECO:0000313" key="6">
    <source>
        <dbReference type="Proteomes" id="UP001183619"/>
    </source>
</evidence>
<dbReference type="PROSITE" id="PS51192">
    <property type="entry name" value="HELICASE_ATP_BIND_1"/>
    <property type="match status" value="1"/>
</dbReference>
<dbReference type="InterPro" id="IPR055227">
    <property type="entry name" value="HRQ1_WHD"/>
</dbReference>
<gene>
    <name evidence="5" type="ORF">J2S37_000629</name>
</gene>
<dbReference type="Gene3D" id="3.40.50.300">
    <property type="entry name" value="P-loop containing nucleotide triphosphate hydrolases"/>
    <property type="match status" value="2"/>
</dbReference>
<keyword evidence="1" id="KW-0547">Nucleotide-binding</keyword>
<evidence type="ECO:0000256" key="2">
    <source>
        <dbReference type="ARBA" id="ARBA00022840"/>
    </source>
</evidence>
<dbReference type="CDD" id="cd17923">
    <property type="entry name" value="DEXHc_Hrq1-like"/>
    <property type="match status" value="1"/>
</dbReference>
<dbReference type="Pfam" id="PF00270">
    <property type="entry name" value="DEAD"/>
    <property type="match status" value="1"/>
</dbReference>
<dbReference type="InterPro" id="IPR011545">
    <property type="entry name" value="DEAD/DEAH_box_helicase_dom"/>
</dbReference>
<evidence type="ECO:0000256" key="1">
    <source>
        <dbReference type="ARBA" id="ARBA00022741"/>
    </source>
</evidence>
<dbReference type="InterPro" id="IPR022307">
    <property type="entry name" value="Helicase_put_actinobac"/>
</dbReference>
<dbReference type="PANTHER" id="PTHR47957:SF3">
    <property type="entry name" value="ATP-DEPENDENT HELICASE HRQ1"/>
    <property type="match status" value="1"/>
</dbReference>
<dbReference type="SMART" id="SM00487">
    <property type="entry name" value="DEXDc"/>
    <property type="match status" value="1"/>
</dbReference>
<dbReference type="NCBIfam" id="TIGR03817">
    <property type="entry name" value="DECH_helic"/>
    <property type="match status" value="1"/>
</dbReference>
<keyword evidence="5" id="KW-0378">Hydrolase</keyword>
<dbReference type="PROSITE" id="PS51194">
    <property type="entry name" value="HELICASE_CTER"/>
    <property type="match status" value="1"/>
</dbReference>
<proteinExistence type="predicted"/>
<sequence length="782" mass="84418">MHKTHTTTAPHTPTAAEELLHTLTETNPDSTCTHSRTLPATPATYAPWPNWAHQPLVDKLSAQGITSPYSHQALTADLAWNGNHVVIATGTSSGKSLCYLLPTLTALATNPTATALYLTPTKALGNDQLLNTSRLIHNVDGLSTIHPAPYDGDTPTDARSTIREQSRFIFTNPDMLHAGILRNHTHWQRLLRNLNYIIIDECHSYRGVFGAHVALVLRRLIRLARRYKANPRIILASATTANPAAHASTLIGADVSAVTTDGSPHGSRTIGLWQPALLSDTTGENGAPIRRAPTTEAASIMATLITEGARTLTFVRSRTQAELTALACQEQLSSHHRADLASRVASYRAGYLPEHRRQLEQALDNGELIGLASTNALELGIDVGGLDAVICAGYPGTIASFWQQIGRAGRRGQSSLALLIGRDEPLDNYLLHHPEALLDTPIEQSVFNPHNPTILAGHLYCAALETPLNEADIATFNAEKTLHSLIEAGFLRRRANGWYAQLKPGLDGHERLNLRGSGHQIRIVDSTDGRLLGTIDATQAHSHIHPGAVYVHQGEHFVVDELDLDGRLALVHPEAPDYYTVARSTTDIRIVDDPVQVSNPAPGLWISNVDVEVTTQVVGYMVKGFDGSIINQVPLDLPPNVLLTRSVAYTIDPTIFTALGIEDIPGALHAAEHAAIGLLPLIATCDRWDIGGVSTALHPDTLLPTVFVYDGYPGGAGFADEGYRRFAEWIGRTYDTIDSCECDSGCPRCVQSPKCGNGNNPLDKQGAHTLLGAMVSMLAGKD</sequence>
<organism evidence="5 6">
    <name type="scientific">Corynebacterium felinum</name>
    <dbReference type="NCBI Taxonomy" id="131318"/>
    <lineage>
        <taxon>Bacteria</taxon>
        <taxon>Bacillati</taxon>
        <taxon>Actinomycetota</taxon>
        <taxon>Actinomycetes</taxon>
        <taxon>Mycobacteriales</taxon>
        <taxon>Corynebacteriaceae</taxon>
        <taxon>Corynebacterium</taxon>
    </lineage>
</organism>
<dbReference type="SMART" id="SM00490">
    <property type="entry name" value="HELICc"/>
    <property type="match status" value="1"/>
</dbReference>
<accession>A0ABU2B647</accession>
<dbReference type="InterPro" id="IPR014001">
    <property type="entry name" value="Helicase_ATP-bd"/>
</dbReference>
<reference evidence="5 6" key="1">
    <citation type="submission" date="2023-07" db="EMBL/GenBank/DDBJ databases">
        <title>Sequencing the genomes of 1000 actinobacteria strains.</title>
        <authorList>
            <person name="Klenk H.-P."/>
        </authorList>
    </citation>
    <scope>NUCLEOTIDE SEQUENCE [LARGE SCALE GENOMIC DNA]</scope>
    <source>
        <strain evidence="5 6">DSM 44508</strain>
    </source>
</reference>
<keyword evidence="5" id="KW-0347">Helicase</keyword>
<dbReference type="Pfam" id="PF09369">
    <property type="entry name" value="MZB"/>
    <property type="match status" value="1"/>
</dbReference>
<protein>
    <submittedName>
        <fullName evidence="5">DEAD/DEAH box helicase domain-containing protein</fullName>
    </submittedName>
</protein>
<dbReference type="InterPro" id="IPR018973">
    <property type="entry name" value="MZB"/>
</dbReference>
<feature type="domain" description="Helicase C-terminal" evidence="4">
    <location>
        <begin position="299"/>
        <end position="453"/>
    </location>
</feature>
<comment type="caution">
    <text evidence="5">The sequence shown here is derived from an EMBL/GenBank/DDBJ whole genome shotgun (WGS) entry which is preliminary data.</text>
</comment>
<dbReference type="Pfam" id="PF00271">
    <property type="entry name" value="Helicase_C"/>
    <property type="match status" value="1"/>
</dbReference>
<keyword evidence="6" id="KW-1185">Reference proteome</keyword>
<name>A0ABU2B647_9CORY</name>
<dbReference type="InterPro" id="IPR001650">
    <property type="entry name" value="Helicase_C-like"/>
</dbReference>
<dbReference type="InterPro" id="IPR027417">
    <property type="entry name" value="P-loop_NTPase"/>
</dbReference>
<keyword evidence="2" id="KW-0067">ATP-binding</keyword>
<evidence type="ECO:0000313" key="5">
    <source>
        <dbReference type="EMBL" id="MDR7354091.1"/>
    </source>
</evidence>
<dbReference type="Pfam" id="PF22982">
    <property type="entry name" value="WHD_HRQ1"/>
    <property type="match status" value="1"/>
</dbReference>
<dbReference type="CDD" id="cd18797">
    <property type="entry name" value="SF2_C_Hrq"/>
    <property type="match status" value="1"/>
</dbReference>
<feature type="domain" description="Helicase ATP-binding" evidence="3">
    <location>
        <begin position="76"/>
        <end position="258"/>
    </location>
</feature>
<dbReference type="SUPFAM" id="SSF52540">
    <property type="entry name" value="P-loop containing nucleoside triphosphate hydrolases"/>
    <property type="match status" value="1"/>
</dbReference>
<evidence type="ECO:0000259" key="4">
    <source>
        <dbReference type="PROSITE" id="PS51194"/>
    </source>
</evidence>
<dbReference type="EMBL" id="JAVDYF010000001">
    <property type="protein sequence ID" value="MDR7354091.1"/>
    <property type="molecule type" value="Genomic_DNA"/>
</dbReference>
<evidence type="ECO:0000259" key="3">
    <source>
        <dbReference type="PROSITE" id="PS51192"/>
    </source>
</evidence>